<reference evidence="1" key="1">
    <citation type="journal article" date="2023" name="GigaByte">
        <title>Genome assembly of the bearded iris, Iris pallida Lam.</title>
        <authorList>
            <person name="Bruccoleri R.E."/>
            <person name="Oakeley E.J."/>
            <person name="Faust A.M.E."/>
            <person name="Altorfer M."/>
            <person name="Dessus-Babus S."/>
            <person name="Burckhardt D."/>
            <person name="Oertli M."/>
            <person name="Naumann U."/>
            <person name="Petersen F."/>
            <person name="Wong J."/>
        </authorList>
    </citation>
    <scope>NUCLEOTIDE SEQUENCE</scope>
    <source>
        <strain evidence="1">GSM-AAB239-AS_SAM_17_03QT</strain>
    </source>
</reference>
<dbReference type="Proteomes" id="UP001140949">
    <property type="component" value="Unassembled WGS sequence"/>
</dbReference>
<reference evidence="1" key="2">
    <citation type="submission" date="2023-04" db="EMBL/GenBank/DDBJ databases">
        <authorList>
            <person name="Bruccoleri R.E."/>
            <person name="Oakeley E.J."/>
            <person name="Faust A.-M."/>
            <person name="Dessus-Babus S."/>
            <person name="Altorfer M."/>
            <person name="Burckhardt D."/>
            <person name="Oertli M."/>
            <person name="Naumann U."/>
            <person name="Petersen F."/>
            <person name="Wong J."/>
        </authorList>
    </citation>
    <scope>NUCLEOTIDE SEQUENCE</scope>
    <source>
        <strain evidence="1">GSM-AAB239-AS_SAM_17_03QT</strain>
        <tissue evidence="1">Leaf</tissue>
    </source>
</reference>
<dbReference type="EMBL" id="JANAVB010035420">
    <property type="protein sequence ID" value="KAJ6805359.1"/>
    <property type="molecule type" value="Genomic_DNA"/>
</dbReference>
<organism evidence="1 2">
    <name type="scientific">Iris pallida</name>
    <name type="common">Sweet iris</name>
    <dbReference type="NCBI Taxonomy" id="29817"/>
    <lineage>
        <taxon>Eukaryota</taxon>
        <taxon>Viridiplantae</taxon>
        <taxon>Streptophyta</taxon>
        <taxon>Embryophyta</taxon>
        <taxon>Tracheophyta</taxon>
        <taxon>Spermatophyta</taxon>
        <taxon>Magnoliopsida</taxon>
        <taxon>Liliopsida</taxon>
        <taxon>Asparagales</taxon>
        <taxon>Iridaceae</taxon>
        <taxon>Iridoideae</taxon>
        <taxon>Irideae</taxon>
        <taxon>Iris</taxon>
    </lineage>
</organism>
<dbReference type="AlphaFoldDB" id="A0AAX6END6"/>
<name>A0AAX6END6_IRIPA</name>
<evidence type="ECO:0000313" key="1">
    <source>
        <dbReference type="EMBL" id="KAJ6805359.1"/>
    </source>
</evidence>
<accession>A0AAX6END6</accession>
<comment type="caution">
    <text evidence="1">The sequence shown here is derived from an EMBL/GenBank/DDBJ whole genome shotgun (WGS) entry which is preliminary data.</text>
</comment>
<sequence>MQEERRMSLGKYQVHDETTQVSNGCFLFYSFKRIFISVCRSNWIGRQEYLCFPISSSVFTLRARLDQVFVFLGIDFEVLSHGKGIQHSHTHVWLGWE</sequence>
<gene>
    <name evidence="1" type="ORF">M6B38_179485</name>
</gene>
<proteinExistence type="predicted"/>
<protein>
    <submittedName>
        <fullName evidence="1">Uncharacterized protein</fullName>
    </submittedName>
</protein>
<keyword evidence="2" id="KW-1185">Reference proteome</keyword>
<evidence type="ECO:0000313" key="2">
    <source>
        <dbReference type="Proteomes" id="UP001140949"/>
    </source>
</evidence>